<dbReference type="Proteomes" id="UP001203207">
    <property type="component" value="Unassembled WGS sequence"/>
</dbReference>
<dbReference type="InterPro" id="IPR004843">
    <property type="entry name" value="Calcineurin-like_PHP"/>
</dbReference>
<reference evidence="2" key="2">
    <citation type="submission" date="2022-02" db="EMBL/GenBank/DDBJ databases">
        <authorList>
            <person name="Elcheninov A.G."/>
            <person name="Sorokin D.Y."/>
            <person name="Kublanov I.V."/>
        </authorList>
    </citation>
    <scope>NUCLEOTIDE SEQUENCE</scope>
    <source>
        <strain evidence="2">AArc-St2</strain>
    </source>
</reference>
<dbReference type="Pfam" id="PF00149">
    <property type="entry name" value="Metallophos"/>
    <property type="match status" value="1"/>
</dbReference>
<sequence length="232" mass="26023">MQDVSFRERAIYLDSLETLVLSDIHIGRDESSSIEFPLGERTDLKERLQSLCLHFDPQTVVFAGDILHSFSEASITTSRILSDLVSIASEGDRTTILLEGNHDGLLETVWDGSIQRAVHFDDGTVVTHGDIIPELDRPGSRYIVGHDHPAISIEGVRRPCYLYGESQYQKQPLLMLPAFNRLSAGVEVNQLRTSEFQSPFITNAAALQPIVYDKESQETLRFPPLAAFRRLL</sequence>
<protein>
    <submittedName>
        <fullName evidence="2">Metallophosphoesterase</fullName>
    </submittedName>
</protein>
<dbReference type="PANTHER" id="PTHR39323">
    <property type="entry name" value="BLR1149 PROTEIN"/>
    <property type="match status" value="1"/>
</dbReference>
<dbReference type="InterPro" id="IPR029052">
    <property type="entry name" value="Metallo-depent_PP-like"/>
</dbReference>
<accession>A0AAE3FVH2</accession>
<dbReference type="AlphaFoldDB" id="A0AAE3FVH2"/>
<evidence type="ECO:0000313" key="2">
    <source>
        <dbReference type="EMBL" id="MCL9815359.1"/>
    </source>
</evidence>
<feature type="domain" description="Calcineurin-like phosphoesterase" evidence="1">
    <location>
        <begin position="19"/>
        <end position="148"/>
    </location>
</feature>
<organism evidence="2 3">
    <name type="scientific">Natronocalculus amylovorans</name>
    <dbReference type="NCBI Taxonomy" id="2917812"/>
    <lineage>
        <taxon>Archaea</taxon>
        <taxon>Methanobacteriati</taxon>
        <taxon>Methanobacteriota</taxon>
        <taxon>Stenosarchaea group</taxon>
        <taxon>Halobacteria</taxon>
        <taxon>Halobacteriales</taxon>
        <taxon>Haloferacaceae</taxon>
        <taxon>Natronocalculus</taxon>
    </lineage>
</organism>
<dbReference type="GO" id="GO:0016787">
    <property type="term" value="F:hydrolase activity"/>
    <property type="evidence" value="ECO:0007669"/>
    <property type="project" value="InterPro"/>
</dbReference>
<dbReference type="SUPFAM" id="SSF56300">
    <property type="entry name" value="Metallo-dependent phosphatases"/>
    <property type="match status" value="1"/>
</dbReference>
<dbReference type="Gene3D" id="3.60.21.10">
    <property type="match status" value="1"/>
</dbReference>
<evidence type="ECO:0000259" key="1">
    <source>
        <dbReference type="Pfam" id="PF00149"/>
    </source>
</evidence>
<proteinExistence type="predicted"/>
<dbReference type="EMBL" id="JAKRVX010000001">
    <property type="protein sequence ID" value="MCL9815359.1"/>
    <property type="molecule type" value="Genomic_DNA"/>
</dbReference>
<dbReference type="InterPro" id="IPR024173">
    <property type="entry name" value="Pesterase_MJ0037-like"/>
</dbReference>
<dbReference type="PIRSF" id="PIRSF000887">
    <property type="entry name" value="Pesterase_MJ0037"/>
    <property type="match status" value="1"/>
</dbReference>
<dbReference type="PANTHER" id="PTHR39323:SF1">
    <property type="entry name" value="BLR1149 PROTEIN"/>
    <property type="match status" value="1"/>
</dbReference>
<dbReference type="RefSeq" id="WP_250582144.1">
    <property type="nucleotide sequence ID" value="NZ_JAKRVX010000001.1"/>
</dbReference>
<gene>
    <name evidence="2" type="ORF">AArcSt2_00210</name>
</gene>
<name>A0AAE3FVH2_9EURY</name>
<reference evidence="2" key="1">
    <citation type="journal article" date="2022" name="Syst. Appl. Microbiol.">
        <title>Natronocalculus amylovorans gen. nov., sp. nov., and Natranaeroarchaeum aerophilus sp. nov., dominant culturable amylolytic natronoarchaea from hypersaline soda lakes in southwestern Siberia.</title>
        <authorList>
            <person name="Sorokin D.Y."/>
            <person name="Elcheninov A.G."/>
            <person name="Khizhniak T.V."/>
            <person name="Koenen M."/>
            <person name="Bale N.J."/>
            <person name="Damste J.S.S."/>
            <person name="Kublanov I.V."/>
        </authorList>
    </citation>
    <scope>NUCLEOTIDE SEQUENCE</scope>
    <source>
        <strain evidence="2">AArc-St2</strain>
    </source>
</reference>
<evidence type="ECO:0000313" key="3">
    <source>
        <dbReference type="Proteomes" id="UP001203207"/>
    </source>
</evidence>
<keyword evidence="3" id="KW-1185">Reference proteome</keyword>
<comment type="caution">
    <text evidence="2">The sequence shown here is derived from an EMBL/GenBank/DDBJ whole genome shotgun (WGS) entry which is preliminary data.</text>
</comment>